<reference evidence="4" key="1">
    <citation type="submission" date="2020-10" db="EMBL/GenBank/DDBJ databases">
        <authorList>
            <person name="Gilroy R."/>
        </authorList>
    </citation>
    <scope>NUCLEOTIDE SEQUENCE</scope>
    <source>
        <strain evidence="4">CHK178-757</strain>
    </source>
</reference>
<dbReference type="CDD" id="cd00841">
    <property type="entry name" value="MPP_YfcE"/>
    <property type="match status" value="1"/>
</dbReference>
<dbReference type="Gene3D" id="3.60.21.10">
    <property type="match status" value="1"/>
</dbReference>
<dbReference type="SUPFAM" id="SSF56300">
    <property type="entry name" value="Metallo-dependent phosphatases"/>
    <property type="match status" value="1"/>
</dbReference>
<comment type="cofactor">
    <cofactor evidence="2">
        <name>a divalent metal cation</name>
        <dbReference type="ChEBI" id="CHEBI:60240"/>
    </cofactor>
</comment>
<keyword evidence="2" id="KW-0479">Metal-binding</keyword>
<accession>A0A9D1F4Z3</accession>
<dbReference type="AlphaFoldDB" id="A0A9D1F4Z3"/>
<evidence type="ECO:0000259" key="3">
    <source>
        <dbReference type="Pfam" id="PF12850"/>
    </source>
</evidence>
<dbReference type="EMBL" id="DVIT01000028">
    <property type="protein sequence ID" value="HIS47454.1"/>
    <property type="molecule type" value="Genomic_DNA"/>
</dbReference>
<dbReference type="InterPro" id="IPR041802">
    <property type="entry name" value="MPP_YfcE"/>
</dbReference>
<organism evidence="4 5">
    <name type="scientific">Candidatus Scybalocola faecigallinarum</name>
    <dbReference type="NCBI Taxonomy" id="2840941"/>
    <lineage>
        <taxon>Bacteria</taxon>
        <taxon>Bacillati</taxon>
        <taxon>Bacillota</taxon>
        <taxon>Clostridia</taxon>
        <taxon>Lachnospirales</taxon>
        <taxon>Lachnospiraceae</taxon>
        <taxon>Lachnospiraceae incertae sedis</taxon>
        <taxon>Candidatus Scybalocola (ex Gilroy et al. 2021)</taxon>
    </lineage>
</organism>
<dbReference type="InterPro" id="IPR029052">
    <property type="entry name" value="Metallo-depent_PP-like"/>
</dbReference>
<dbReference type="Pfam" id="PF12850">
    <property type="entry name" value="Metallophos_2"/>
    <property type="match status" value="1"/>
</dbReference>
<dbReference type="EC" id="3.1.4.-" evidence="2"/>
<evidence type="ECO:0000256" key="1">
    <source>
        <dbReference type="ARBA" id="ARBA00008950"/>
    </source>
</evidence>
<evidence type="ECO:0000256" key="2">
    <source>
        <dbReference type="RuleBase" id="RU362039"/>
    </source>
</evidence>
<comment type="similarity">
    <text evidence="1 2">Belongs to the metallophosphoesterase superfamily. YfcE family.</text>
</comment>
<evidence type="ECO:0000313" key="5">
    <source>
        <dbReference type="Proteomes" id="UP000823927"/>
    </source>
</evidence>
<dbReference type="Proteomes" id="UP000823927">
    <property type="component" value="Unassembled WGS sequence"/>
</dbReference>
<dbReference type="NCBIfam" id="TIGR00040">
    <property type="entry name" value="yfcE"/>
    <property type="match status" value="1"/>
</dbReference>
<dbReference type="InterPro" id="IPR024654">
    <property type="entry name" value="Calcineurin-like_PHP_lpxH"/>
</dbReference>
<reference evidence="4" key="2">
    <citation type="journal article" date="2021" name="PeerJ">
        <title>Extensive microbial diversity within the chicken gut microbiome revealed by metagenomics and culture.</title>
        <authorList>
            <person name="Gilroy R."/>
            <person name="Ravi A."/>
            <person name="Getino M."/>
            <person name="Pursley I."/>
            <person name="Horton D.L."/>
            <person name="Alikhan N.F."/>
            <person name="Baker D."/>
            <person name="Gharbi K."/>
            <person name="Hall N."/>
            <person name="Watson M."/>
            <person name="Adriaenssens E.M."/>
            <person name="Foster-Nyarko E."/>
            <person name="Jarju S."/>
            <person name="Secka A."/>
            <person name="Antonio M."/>
            <person name="Oren A."/>
            <person name="Chaudhuri R.R."/>
            <person name="La Ragione R."/>
            <person name="Hildebrand F."/>
            <person name="Pallen M.J."/>
        </authorList>
    </citation>
    <scope>NUCLEOTIDE SEQUENCE</scope>
    <source>
        <strain evidence="4">CHK178-757</strain>
    </source>
</reference>
<name>A0A9D1F4Z3_9FIRM</name>
<dbReference type="InterPro" id="IPR000979">
    <property type="entry name" value="Phosphodiesterase_MJ0936/Vps29"/>
</dbReference>
<sequence length="170" mass="18852">MKILVISDSHGKNGRMELAIEQESPLDLIIHLGDLEGGEDLLEAIAPCPVEMVCGNNDFFSPYPREKIIEAGGVRIFMCHGHNYGVSMGTERLVQIALQNQCSVAMYGHTHCPMIEEDQGVTVVNPGSISYPRQANRKPSYMIMEVTEGEKPNFTVYYMTGSPEGPQGWY</sequence>
<gene>
    <name evidence="4" type="ORF">IAB46_07875</name>
</gene>
<feature type="domain" description="Calcineurin-like phosphoesterase" evidence="3">
    <location>
        <begin position="1"/>
        <end position="148"/>
    </location>
</feature>
<dbReference type="GO" id="GO:0046872">
    <property type="term" value="F:metal ion binding"/>
    <property type="evidence" value="ECO:0007669"/>
    <property type="project" value="UniProtKB-KW"/>
</dbReference>
<proteinExistence type="inferred from homology"/>
<protein>
    <recommendedName>
        <fullName evidence="2">Phosphoesterase</fullName>
        <ecNumber evidence="2">3.1.4.-</ecNumber>
    </recommendedName>
</protein>
<evidence type="ECO:0000313" key="4">
    <source>
        <dbReference type="EMBL" id="HIS47454.1"/>
    </source>
</evidence>
<dbReference type="PANTHER" id="PTHR11124">
    <property type="entry name" value="VACUOLAR SORTING PROTEIN VPS29"/>
    <property type="match status" value="1"/>
</dbReference>
<dbReference type="GO" id="GO:0016787">
    <property type="term" value="F:hydrolase activity"/>
    <property type="evidence" value="ECO:0007669"/>
    <property type="project" value="UniProtKB-UniRule"/>
</dbReference>
<comment type="caution">
    <text evidence="4">The sequence shown here is derived from an EMBL/GenBank/DDBJ whole genome shotgun (WGS) entry which is preliminary data.</text>
</comment>